<evidence type="ECO:0000313" key="3">
    <source>
        <dbReference type="Proteomes" id="UP000552700"/>
    </source>
</evidence>
<dbReference type="Proteomes" id="UP000552700">
    <property type="component" value="Unassembled WGS sequence"/>
</dbReference>
<evidence type="ECO:0000313" key="2">
    <source>
        <dbReference type="EMBL" id="MBB6124627.1"/>
    </source>
</evidence>
<dbReference type="CDD" id="cd03811">
    <property type="entry name" value="GT4_GT28_WabH-like"/>
    <property type="match status" value="1"/>
</dbReference>
<dbReference type="PANTHER" id="PTHR12526">
    <property type="entry name" value="GLYCOSYLTRANSFERASE"/>
    <property type="match status" value="1"/>
</dbReference>
<evidence type="ECO:0000259" key="1">
    <source>
        <dbReference type="Pfam" id="PF13439"/>
    </source>
</evidence>
<dbReference type="EMBL" id="JACIJP010000003">
    <property type="protein sequence ID" value="MBB6124627.1"/>
    <property type="molecule type" value="Genomic_DNA"/>
</dbReference>
<sequence>MKILTFLHSFEPGGVERIALRLVRHWRSSGIEASLFMGRADGAMAEDVGKDLDFLAPRQPFFDTAAWETLWMMVTLPGHIRQERPDILFCAGNSYTVVAVALKLILGARCPPIIAKISNDLDRRDMPLPLRLLYHLWLRIQAPFLDHVVALADPMTLEISGRMGKSDAHVSVIADPALSLAMIDTVRGKAARCGASAGRHFVTIGRLAPQKKLSVMLEAFALGRKKTDRLTIIGDGPERTKLGALAARLGIADIVEFRGHCAEPALSLRDYDIFLLSSDYEGVPAVIIEALAANLVIIATDCSRSMKALLGHGTLGMLVAPRDVAAMAQAINTANPASQNAEASLLQARYYTIEKASENYLRLFRACLR</sequence>
<dbReference type="AlphaFoldDB" id="A0A841J1B8"/>
<dbReference type="InterPro" id="IPR028098">
    <property type="entry name" value="Glyco_trans_4-like_N"/>
</dbReference>
<gene>
    <name evidence="2" type="ORF">FHS92_002372</name>
</gene>
<dbReference type="GO" id="GO:0016757">
    <property type="term" value="F:glycosyltransferase activity"/>
    <property type="evidence" value="ECO:0007669"/>
    <property type="project" value="UniProtKB-ARBA"/>
</dbReference>
<keyword evidence="2" id="KW-0808">Transferase</keyword>
<dbReference type="Pfam" id="PF13692">
    <property type="entry name" value="Glyco_trans_1_4"/>
    <property type="match status" value="1"/>
</dbReference>
<dbReference type="Pfam" id="PF13439">
    <property type="entry name" value="Glyco_transf_4"/>
    <property type="match status" value="1"/>
</dbReference>
<dbReference type="Gene3D" id="3.40.50.2000">
    <property type="entry name" value="Glycogen Phosphorylase B"/>
    <property type="match status" value="2"/>
</dbReference>
<reference evidence="2 3" key="1">
    <citation type="submission" date="2020-08" db="EMBL/GenBank/DDBJ databases">
        <title>Genomic Encyclopedia of Type Strains, Phase IV (KMG-IV): sequencing the most valuable type-strain genomes for metagenomic binning, comparative biology and taxonomic classification.</title>
        <authorList>
            <person name="Goeker M."/>
        </authorList>
    </citation>
    <scope>NUCLEOTIDE SEQUENCE [LARGE SCALE GENOMIC DNA]</scope>
    <source>
        <strain evidence="2 3">DSM 102255</strain>
    </source>
</reference>
<proteinExistence type="predicted"/>
<keyword evidence="3" id="KW-1185">Reference proteome</keyword>
<comment type="caution">
    <text evidence="2">The sequence shown here is derived from an EMBL/GenBank/DDBJ whole genome shotgun (WGS) entry which is preliminary data.</text>
</comment>
<dbReference type="RefSeq" id="WP_184080854.1">
    <property type="nucleotide sequence ID" value="NZ_JACIJP010000003.1"/>
</dbReference>
<organism evidence="2 3">
    <name type="scientific">Sphingobium subterraneum</name>
    <dbReference type="NCBI Taxonomy" id="627688"/>
    <lineage>
        <taxon>Bacteria</taxon>
        <taxon>Pseudomonadati</taxon>
        <taxon>Pseudomonadota</taxon>
        <taxon>Alphaproteobacteria</taxon>
        <taxon>Sphingomonadales</taxon>
        <taxon>Sphingomonadaceae</taxon>
        <taxon>Sphingobium</taxon>
    </lineage>
</organism>
<feature type="domain" description="Glycosyltransferase subfamily 4-like N-terminal" evidence="1">
    <location>
        <begin position="12"/>
        <end position="173"/>
    </location>
</feature>
<name>A0A841J1B8_9SPHN</name>
<dbReference type="SUPFAM" id="SSF53756">
    <property type="entry name" value="UDP-Glycosyltransferase/glycogen phosphorylase"/>
    <property type="match status" value="1"/>
</dbReference>
<protein>
    <submittedName>
        <fullName evidence="2">Glycosyltransferase involved in cell wall biosynthesis</fullName>
    </submittedName>
</protein>
<accession>A0A841J1B8</accession>
<dbReference type="PANTHER" id="PTHR12526:SF636">
    <property type="entry name" value="BLL3647 PROTEIN"/>
    <property type="match status" value="1"/>
</dbReference>